<dbReference type="KEGG" id="kan:IMCC3317_27460"/>
<dbReference type="Proteomes" id="UP000464657">
    <property type="component" value="Chromosome"/>
</dbReference>
<dbReference type="RefSeq" id="WP_160130003.1">
    <property type="nucleotide sequence ID" value="NZ_CP019288.1"/>
</dbReference>
<dbReference type="AlphaFoldDB" id="A0A7L4ZLJ9"/>
<accession>A0A7L4ZLJ9</accession>
<proteinExistence type="predicted"/>
<organism evidence="1 2">
    <name type="scientific">Kordia antarctica</name>
    <dbReference type="NCBI Taxonomy" id="1218801"/>
    <lineage>
        <taxon>Bacteria</taxon>
        <taxon>Pseudomonadati</taxon>
        <taxon>Bacteroidota</taxon>
        <taxon>Flavobacteriia</taxon>
        <taxon>Flavobacteriales</taxon>
        <taxon>Flavobacteriaceae</taxon>
        <taxon>Kordia</taxon>
    </lineage>
</organism>
<evidence type="ECO:0000313" key="2">
    <source>
        <dbReference type="Proteomes" id="UP000464657"/>
    </source>
</evidence>
<protein>
    <submittedName>
        <fullName evidence="1">Uncharacterized protein</fullName>
    </submittedName>
</protein>
<gene>
    <name evidence="1" type="ORF">IMCC3317_27460</name>
</gene>
<reference evidence="1 2" key="1">
    <citation type="journal article" date="2013" name="Int. J. Syst. Evol. Microbiol.">
        <title>Kordia antarctica sp. nov., isolated from Antarctic seawater.</title>
        <authorList>
            <person name="Baek K."/>
            <person name="Choi A."/>
            <person name="Kang I."/>
            <person name="Lee K."/>
            <person name="Cho J.C."/>
        </authorList>
    </citation>
    <scope>NUCLEOTIDE SEQUENCE [LARGE SCALE GENOMIC DNA]</scope>
    <source>
        <strain evidence="1 2">IMCC3317</strain>
    </source>
</reference>
<keyword evidence="2" id="KW-1185">Reference proteome</keyword>
<dbReference type="OrthoDB" id="9858363at2"/>
<name>A0A7L4ZLJ9_9FLAO</name>
<sequence>MTEYKGCKEMTVDEFLTMVENSPELKKKFEQLGLSQDEEGLKVVLNYYELLTKEELEFLKNVFKDFYPGSGDENASFFVKFNSDPNALTFCVSNVICDSCHKHLLNSRKHKDHLTSNTFGAGD</sequence>
<dbReference type="EMBL" id="CP019288">
    <property type="protein sequence ID" value="QHI37367.1"/>
    <property type="molecule type" value="Genomic_DNA"/>
</dbReference>
<evidence type="ECO:0000313" key="1">
    <source>
        <dbReference type="EMBL" id="QHI37367.1"/>
    </source>
</evidence>